<feature type="transmembrane region" description="Helical" evidence="8">
    <location>
        <begin position="207"/>
        <end position="225"/>
    </location>
</feature>
<accession>A0A7Z0DT74</accession>
<dbReference type="PANTHER" id="PTHR42703:SF1">
    <property type="entry name" value="NA(+)_H(+) ANTIPORTER SUBUNIT D1"/>
    <property type="match status" value="1"/>
</dbReference>
<evidence type="ECO:0000256" key="5">
    <source>
        <dbReference type="ARBA" id="ARBA00022989"/>
    </source>
</evidence>
<name>A0A7Z0DT74_9ACTN</name>
<feature type="transmembrane region" description="Helical" evidence="8">
    <location>
        <begin position="37"/>
        <end position="57"/>
    </location>
</feature>
<keyword evidence="6 8" id="KW-0472">Membrane</keyword>
<evidence type="ECO:0000256" key="1">
    <source>
        <dbReference type="ARBA" id="ARBA00004651"/>
    </source>
</evidence>
<comment type="subcellular location">
    <subcellularLocation>
        <location evidence="1">Cell membrane</location>
        <topology evidence="1">Multi-pass membrane protein</topology>
    </subcellularLocation>
    <subcellularLocation>
        <location evidence="7">Membrane</location>
        <topology evidence="7">Multi-pass membrane protein</topology>
    </subcellularLocation>
</comment>
<feature type="transmembrane region" description="Helical" evidence="8">
    <location>
        <begin position="237"/>
        <end position="259"/>
    </location>
</feature>
<comment type="caution">
    <text evidence="10">The sequence shown here is derived from an EMBL/GenBank/DDBJ whole genome shotgun (WGS) entry which is preliminary data.</text>
</comment>
<feature type="transmembrane region" description="Helical" evidence="8">
    <location>
        <begin position="271"/>
        <end position="292"/>
    </location>
</feature>
<keyword evidence="4 7" id="KW-0812">Transmembrane</keyword>
<feature type="transmembrane region" description="Helical" evidence="8">
    <location>
        <begin position="168"/>
        <end position="187"/>
    </location>
</feature>
<dbReference type="NCBIfam" id="NF006238">
    <property type="entry name" value="PRK08375.1-4"/>
    <property type="match status" value="1"/>
</dbReference>
<gene>
    <name evidence="10" type="ORF">BJ988_005888</name>
</gene>
<sequence>MSPMLLALPVFAPLAGVGMVLLLSRRGAGSAGAPPRIARAVGWGVTVVVLVASMVLLTSALDGDIATLRLGGWPSGIAIVLVADVLGALMMAVTSLLVLLSLVFATVTGEDDGHFVALALVLSTGVYGAMLTGDLFSLFVFVEVMLVPSYVLLIRSGGRRRLAAGQRYVSVNLLASTLFLAGVGLLYGVTGTVDLGELAGAARNPAAALATAVVLLALGIKAAIVPLHSWLPSSYAVAGPAVVVLFSGLLTKVGVYALFRIYAVVFDGDRRWLWIFLVLGLLTMVVGVLAALGERSVRSVLTFHMVSQIGYMLLGLGLFTTAGLAAGIFFLVQYVLVKAALLMCAGAIEVRHGTDELRLLGGIGRTEPVLAGAFGISALALVGVPPLSGFVAKLKLVQAAVAEHQYAAVAAVAVVSLLTLVSMLKLWNAIFTQPEPQPESQPVTRPGAGPSTEATIMVVPSRSGPILPPADAIASRPLLLAPAVVLAGVAVSLGLAAEPLLVVCERAADGLVDVGTYVEAVTSP</sequence>
<evidence type="ECO:0000256" key="4">
    <source>
        <dbReference type="ARBA" id="ARBA00022692"/>
    </source>
</evidence>
<dbReference type="Proteomes" id="UP000564496">
    <property type="component" value="Unassembled WGS sequence"/>
</dbReference>
<evidence type="ECO:0000256" key="6">
    <source>
        <dbReference type="ARBA" id="ARBA00023136"/>
    </source>
</evidence>
<dbReference type="GO" id="GO:0005886">
    <property type="term" value="C:plasma membrane"/>
    <property type="evidence" value="ECO:0007669"/>
    <property type="project" value="UniProtKB-SubCell"/>
</dbReference>
<feature type="transmembrane region" description="Helical" evidence="8">
    <location>
        <begin position="138"/>
        <end position="156"/>
    </location>
</feature>
<dbReference type="AlphaFoldDB" id="A0A7Z0DT74"/>
<keyword evidence="3" id="KW-1003">Cell membrane</keyword>
<dbReference type="Pfam" id="PF00361">
    <property type="entry name" value="Proton_antipo_M"/>
    <property type="match status" value="1"/>
</dbReference>
<dbReference type="InterPro" id="IPR001750">
    <property type="entry name" value="ND/Mrp_TM"/>
</dbReference>
<keyword evidence="5 8" id="KW-1133">Transmembrane helix</keyword>
<feature type="transmembrane region" description="Helical" evidence="8">
    <location>
        <begin position="369"/>
        <end position="394"/>
    </location>
</feature>
<feature type="transmembrane region" description="Helical" evidence="8">
    <location>
        <begin position="115"/>
        <end position="132"/>
    </location>
</feature>
<organism evidence="10 11">
    <name type="scientific">Nocardioides panzhihuensis</name>
    <dbReference type="NCBI Taxonomy" id="860243"/>
    <lineage>
        <taxon>Bacteria</taxon>
        <taxon>Bacillati</taxon>
        <taxon>Actinomycetota</taxon>
        <taxon>Actinomycetes</taxon>
        <taxon>Propionibacteriales</taxon>
        <taxon>Nocardioidaceae</taxon>
        <taxon>Nocardioides</taxon>
    </lineage>
</organism>
<comment type="similarity">
    <text evidence="2">Belongs to the CPA3 antiporters (TC 2.A.63) subunit D family.</text>
</comment>
<feature type="transmembrane region" description="Helical" evidence="8">
    <location>
        <begin position="406"/>
        <end position="427"/>
    </location>
</feature>
<evidence type="ECO:0000256" key="3">
    <source>
        <dbReference type="ARBA" id="ARBA00022475"/>
    </source>
</evidence>
<evidence type="ECO:0000256" key="2">
    <source>
        <dbReference type="ARBA" id="ARBA00005346"/>
    </source>
</evidence>
<dbReference type="GO" id="GO:0008137">
    <property type="term" value="F:NADH dehydrogenase (ubiquinone) activity"/>
    <property type="evidence" value="ECO:0007669"/>
    <property type="project" value="InterPro"/>
</dbReference>
<evidence type="ECO:0000313" key="11">
    <source>
        <dbReference type="Proteomes" id="UP000564496"/>
    </source>
</evidence>
<dbReference type="EMBL" id="JACBZR010000002">
    <property type="protein sequence ID" value="NYI81180.1"/>
    <property type="molecule type" value="Genomic_DNA"/>
</dbReference>
<evidence type="ECO:0000256" key="8">
    <source>
        <dbReference type="SAM" id="Phobius"/>
    </source>
</evidence>
<feature type="transmembrane region" description="Helical" evidence="8">
    <location>
        <begin position="6"/>
        <end position="25"/>
    </location>
</feature>
<keyword evidence="11" id="KW-1185">Reference proteome</keyword>
<evidence type="ECO:0000256" key="7">
    <source>
        <dbReference type="RuleBase" id="RU000320"/>
    </source>
</evidence>
<dbReference type="PANTHER" id="PTHR42703">
    <property type="entry name" value="NADH DEHYDROGENASE"/>
    <property type="match status" value="1"/>
</dbReference>
<dbReference type="PRINTS" id="PR01437">
    <property type="entry name" value="NUOXDRDTASE4"/>
</dbReference>
<protein>
    <submittedName>
        <fullName evidence="10">Multicomponent Na+:H+ antiporter subunit D</fullName>
    </submittedName>
</protein>
<evidence type="ECO:0000313" key="10">
    <source>
        <dbReference type="EMBL" id="NYI81180.1"/>
    </source>
</evidence>
<dbReference type="InterPro" id="IPR003918">
    <property type="entry name" value="NADH_UbQ_OxRdtase"/>
</dbReference>
<dbReference type="InterPro" id="IPR050586">
    <property type="entry name" value="CPA3_Na-H_Antiporter_D"/>
</dbReference>
<dbReference type="RefSeq" id="WP_159901079.1">
    <property type="nucleotide sequence ID" value="NZ_JACBZR010000002.1"/>
</dbReference>
<evidence type="ECO:0000259" key="9">
    <source>
        <dbReference type="Pfam" id="PF00361"/>
    </source>
</evidence>
<reference evidence="10 11" key="1">
    <citation type="submission" date="2020-07" db="EMBL/GenBank/DDBJ databases">
        <title>Sequencing the genomes of 1000 actinobacteria strains.</title>
        <authorList>
            <person name="Klenk H.-P."/>
        </authorList>
    </citation>
    <scope>NUCLEOTIDE SEQUENCE [LARGE SCALE GENOMIC DNA]</scope>
    <source>
        <strain evidence="10 11">DSM 26487</strain>
    </source>
</reference>
<feature type="transmembrane region" description="Helical" evidence="8">
    <location>
        <begin position="77"/>
        <end position="103"/>
    </location>
</feature>
<feature type="domain" description="NADH:quinone oxidoreductase/Mrp antiporter transmembrane" evidence="9">
    <location>
        <begin position="133"/>
        <end position="419"/>
    </location>
</feature>
<proteinExistence type="inferred from homology"/>
<dbReference type="GO" id="GO:0042773">
    <property type="term" value="P:ATP synthesis coupled electron transport"/>
    <property type="evidence" value="ECO:0007669"/>
    <property type="project" value="InterPro"/>
</dbReference>